<feature type="transmembrane region" description="Helical" evidence="1">
    <location>
        <begin position="125"/>
        <end position="145"/>
    </location>
</feature>
<organism evidence="2 3">
    <name type="scientific">Microlunatus soli</name>
    <dbReference type="NCBI Taxonomy" id="630515"/>
    <lineage>
        <taxon>Bacteria</taxon>
        <taxon>Bacillati</taxon>
        <taxon>Actinomycetota</taxon>
        <taxon>Actinomycetes</taxon>
        <taxon>Propionibacteriales</taxon>
        <taxon>Propionibacteriaceae</taxon>
        <taxon>Microlunatus</taxon>
    </lineage>
</organism>
<evidence type="ECO:0008006" key="4">
    <source>
        <dbReference type="Google" id="ProtNLM"/>
    </source>
</evidence>
<keyword evidence="1" id="KW-0472">Membrane</keyword>
<keyword evidence="3" id="KW-1185">Reference proteome</keyword>
<dbReference type="Proteomes" id="UP000199103">
    <property type="component" value="Chromosome I"/>
</dbReference>
<gene>
    <name evidence="2" type="ORF">SAMN04489812_0120</name>
</gene>
<reference evidence="2 3" key="1">
    <citation type="submission" date="2016-10" db="EMBL/GenBank/DDBJ databases">
        <authorList>
            <person name="de Groot N.N."/>
        </authorList>
    </citation>
    <scope>NUCLEOTIDE SEQUENCE [LARGE SCALE GENOMIC DNA]</scope>
    <source>
        <strain evidence="2 3">DSM 21800</strain>
    </source>
</reference>
<accession>A0A1H1MG46</accession>
<evidence type="ECO:0000256" key="1">
    <source>
        <dbReference type="SAM" id="Phobius"/>
    </source>
</evidence>
<dbReference type="EMBL" id="LT629772">
    <property type="protein sequence ID" value="SDR85630.1"/>
    <property type="molecule type" value="Genomic_DNA"/>
</dbReference>
<feature type="transmembrane region" description="Helical" evidence="1">
    <location>
        <begin position="82"/>
        <end position="105"/>
    </location>
</feature>
<sequence length="147" mass="15354">MFKIFLALHLIFAVGAIGPLLHAATTAVRGVRTADAVATAAGSRMIKIYAIGSVLVVIFGFGLLSMDSPYDGKPVGSFTDTWVWLSLLLWLIGVGLAWGVVSTGLDKATSLIKNGESPNSVRGRVAAAGGVVGLIFVVIIVLMVFRP</sequence>
<dbReference type="AlphaFoldDB" id="A0A1H1MG46"/>
<dbReference type="RefSeq" id="WP_091518236.1">
    <property type="nucleotide sequence ID" value="NZ_LT629772.1"/>
</dbReference>
<keyword evidence="1" id="KW-1133">Transmembrane helix</keyword>
<evidence type="ECO:0000313" key="2">
    <source>
        <dbReference type="EMBL" id="SDR85630.1"/>
    </source>
</evidence>
<proteinExistence type="predicted"/>
<dbReference type="OrthoDB" id="5190563at2"/>
<evidence type="ECO:0000313" key="3">
    <source>
        <dbReference type="Proteomes" id="UP000199103"/>
    </source>
</evidence>
<dbReference type="STRING" id="630515.SAMN04489812_0120"/>
<keyword evidence="1" id="KW-0812">Transmembrane</keyword>
<feature type="transmembrane region" description="Helical" evidence="1">
    <location>
        <begin position="47"/>
        <end position="70"/>
    </location>
</feature>
<protein>
    <recommendedName>
        <fullName evidence="4">DUF2269 family protein</fullName>
    </recommendedName>
</protein>
<name>A0A1H1MG46_9ACTN</name>